<dbReference type="Proteomes" id="UP001199816">
    <property type="component" value="Unassembled WGS sequence"/>
</dbReference>
<name>A0ABS8PN70_9BACT</name>
<feature type="modified residue" description="4-aspartylphosphate" evidence="1">
    <location>
        <position position="55"/>
    </location>
</feature>
<keyword evidence="5" id="KW-1185">Reference proteome</keyword>
<organism evidence="4 5">
    <name type="scientific">Niabella pedocola</name>
    <dbReference type="NCBI Taxonomy" id="1752077"/>
    <lineage>
        <taxon>Bacteria</taxon>
        <taxon>Pseudomonadati</taxon>
        <taxon>Bacteroidota</taxon>
        <taxon>Chitinophagia</taxon>
        <taxon>Chitinophagales</taxon>
        <taxon>Chitinophagaceae</taxon>
        <taxon>Niabella</taxon>
    </lineage>
</organism>
<feature type="domain" description="HTH LytTR-type" evidence="3">
    <location>
        <begin position="137"/>
        <end position="235"/>
    </location>
</feature>
<feature type="domain" description="Response regulatory" evidence="2">
    <location>
        <begin position="4"/>
        <end position="115"/>
    </location>
</feature>
<dbReference type="InterPro" id="IPR046947">
    <property type="entry name" value="LytR-like"/>
</dbReference>
<dbReference type="EMBL" id="JAJNEC010000004">
    <property type="protein sequence ID" value="MCD2422562.1"/>
    <property type="molecule type" value="Genomic_DNA"/>
</dbReference>
<accession>A0ABS8PN70</accession>
<dbReference type="SUPFAM" id="SSF52172">
    <property type="entry name" value="CheY-like"/>
    <property type="match status" value="1"/>
</dbReference>
<dbReference type="InterPro" id="IPR007492">
    <property type="entry name" value="LytTR_DNA-bd_dom"/>
</dbReference>
<dbReference type="GO" id="GO:0003677">
    <property type="term" value="F:DNA binding"/>
    <property type="evidence" value="ECO:0007669"/>
    <property type="project" value="UniProtKB-KW"/>
</dbReference>
<evidence type="ECO:0000259" key="2">
    <source>
        <dbReference type="PROSITE" id="PS50110"/>
    </source>
</evidence>
<dbReference type="SMART" id="SM00448">
    <property type="entry name" value="REC"/>
    <property type="match status" value="1"/>
</dbReference>
<gene>
    <name evidence="4" type="ORF">LQ567_07285</name>
</gene>
<dbReference type="PROSITE" id="PS50110">
    <property type="entry name" value="RESPONSE_REGULATORY"/>
    <property type="match status" value="1"/>
</dbReference>
<evidence type="ECO:0000313" key="5">
    <source>
        <dbReference type="Proteomes" id="UP001199816"/>
    </source>
</evidence>
<comment type="caution">
    <text evidence="4">The sequence shown here is derived from an EMBL/GenBank/DDBJ whole genome shotgun (WGS) entry which is preliminary data.</text>
</comment>
<evidence type="ECO:0000256" key="1">
    <source>
        <dbReference type="PROSITE-ProRule" id="PRU00169"/>
    </source>
</evidence>
<dbReference type="PANTHER" id="PTHR37299:SF1">
    <property type="entry name" value="STAGE 0 SPORULATION PROTEIN A HOMOLOG"/>
    <property type="match status" value="1"/>
</dbReference>
<dbReference type="Gene3D" id="2.40.50.1020">
    <property type="entry name" value="LytTr DNA-binding domain"/>
    <property type="match status" value="1"/>
</dbReference>
<keyword evidence="1" id="KW-0597">Phosphoprotein</keyword>
<dbReference type="InterPro" id="IPR011006">
    <property type="entry name" value="CheY-like_superfamily"/>
</dbReference>
<protein>
    <submittedName>
        <fullName evidence="4">LytTR family DNA-binding domain-containing protein</fullName>
    </submittedName>
</protein>
<dbReference type="InterPro" id="IPR001789">
    <property type="entry name" value="Sig_transdc_resp-reg_receiver"/>
</dbReference>
<dbReference type="PANTHER" id="PTHR37299">
    <property type="entry name" value="TRANSCRIPTIONAL REGULATOR-RELATED"/>
    <property type="match status" value="1"/>
</dbReference>
<dbReference type="PROSITE" id="PS50930">
    <property type="entry name" value="HTH_LYTTR"/>
    <property type="match status" value="1"/>
</dbReference>
<keyword evidence="4" id="KW-0238">DNA-binding</keyword>
<evidence type="ECO:0000259" key="3">
    <source>
        <dbReference type="PROSITE" id="PS50930"/>
    </source>
</evidence>
<proteinExistence type="predicted"/>
<evidence type="ECO:0000313" key="4">
    <source>
        <dbReference type="EMBL" id="MCD2422562.1"/>
    </source>
</evidence>
<dbReference type="SMART" id="SM00850">
    <property type="entry name" value="LytTR"/>
    <property type="match status" value="1"/>
</dbReference>
<dbReference type="Gene3D" id="3.40.50.2300">
    <property type="match status" value="1"/>
</dbReference>
<dbReference type="Pfam" id="PF00072">
    <property type="entry name" value="Response_reg"/>
    <property type="match status" value="1"/>
</dbReference>
<reference evidence="4 5" key="1">
    <citation type="submission" date="2021-11" db="EMBL/GenBank/DDBJ databases">
        <title>Genomic of Niabella pedocola.</title>
        <authorList>
            <person name="Wu T."/>
        </authorList>
    </citation>
    <scope>NUCLEOTIDE SEQUENCE [LARGE SCALE GENOMIC DNA]</scope>
    <source>
        <strain evidence="4 5">JCM 31011</strain>
    </source>
</reference>
<sequence>MNLSCVIVDDEPLAREILAGFITPLPWVTLAGTFGNAFEALSFLNTHPVDALFLDIEMPEISGLALLRSLPQPPITVFTTAFRDYAFEGFELGVIDFLLKPIAQQRFNHALEKIADFLSLQKKEAGVERSQEHGESIFVKSGVEKIKLQLTDILFIQGLKDYAIIHSTAGKTVVKGSVKSMQELFPGPAFIRVHKSFIVAKSRIQRIARNRILMGEHAIPIGRVYRDELAKQIPGFS</sequence>
<dbReference type="Pfam" id="PF04397">
    <property type="entry name" value="LytTR"/>
    <property type="match status" value="1"/>
</dbReference>
<dbReference type="RefSeq" id="WP_231003667.1">
    <property type="nucleotide sequence ID" value="NZ_JAJNEC010000004.1"/>
</dbReference>